<sequence length="684" mass="77340">MSPNAIVVERPACDFCHSRKIKCDRQFPCANCIEAVVDCRRDRPKKRRRTKGARVTTLSERLAALESSVAEFSSHDGLTCHAVAIESPEQRTITNDISGVSHTSQQNNEITERQPSNPLDANVRDGLTQQTSEGTRFLQCELESNPLLGTSKSRLMREAISFVSRLSNTSSPYFATDAFDPLGKSGDLESKAFPPELLYMMTMDTEPNTMKQSFWPDHVSFQTLERMCLSLMEGKEDERTLTCYRVCVYMKAAALLCRLPKKDRSVPLRGHLEQSKKQYEHEVYKALSEIDYLAPPSLVLLQAFLSGALFMQNQGDMSRSWTLAAFASRTLVSLNYHSIDSITLFDETKHDIYGSLYTCYYLDKMLSVLLLRPPSLPKLKIKPADLVRLDPRLPLSASVKVMVEFSQIQEGVLDILNHTNKIDQVTIITKLIRDMHSIHALIKKHQSQLPFRGTTYEWIAIEFGYYALLASVLHLNQRIVQDRSTREDCLRASRQALIRLRKIQDEIYMEANFLDQYPYCLTWTLLFYPLSPFFVLFCNVVYSANLDDYALMAEVTKGVSRFVEIHPAIAEIHKLFSAFLGMISPLIHNRPNLPLSQTIPDAETQGNEHTNISSMVTQYPPPSIDNSLGSNLAQEGGSDLPGQGIVSQDGQVAPGDEVLWDLIDYQPWLGWMRSDALTENPTSN</sequence>
<dbReference type="SMART" id="SM00066">
    <property type="entry name" value="GAL4"/>
    <property type="match status" value="1"/>
</dbReference>
<evidence type="ECO:0000256" key="1">
    <source>
        <dbReference type="ARBA" id="ARBA00023015"/>
    </source>
</evidence>
<dbReference type="SUPFAM" id="SSF57701">
    <property type="entry name" value="Zn2/Cys6 DNA-binding domain"/>
    <property type="match status" value="1"/>
</dbReference>
<dbReference type="OrthoDB" id="103819at2759"/>
<accession>A0A5N6UEF3</accession>
<evidence type="ECO:0000256" key="5">
    <source>
        <dbReference type="SAM" id="MobiDB-lite"/>
    </source>
</evidence>
<dbReference type="PROSITE" id="PS00463">
    <property type="entry name" value="ZN2_CY6_FUNGAL_1"/>
    <property type="match status" value="1"/>
</dbReference>
<gene>
    <name evidence="7" type="ORF">BDV40DRAFT_280137</name>
</gene>
<evidence type="ECO:0000256" key="2">
    <source>
        <dbReference type="ARBA" id="ARBA00023125"/>
    </source>
</evidence>
<feature type="domain" description="Zn(2)-C6 fungal-type" evidence="6">
    <location>
        <begin position="12"/>
        <end position="41"/>
    </location>
</feature>
<name>A0A5N6UEF3_ASPTM</name>
<dbReference type="Pfam" id="PF00172">
    <property type="entry name" value="Zn_clus"/>
    <property type="match status" value="1"/>
</dbReference>
<keyword evidence="8" id="KW-1185">Reference proteome</keyword>
<dbReference type="EMBL" id="ML738744">
    <property type="protein sequence ID" value="KAE8156866.1"/>
    <property type="molecule type" value="Genomic_DNA"/>
</dbReference>
<dbReference type="PANTHER" id="PTHR46910:SF5">
    <property type="entry name" value="ZN(II)2CYS6 TRANSCRIPTION FACTOR (EUROFUNG)"/>
    <property type="match status" value="1"/>
</dbReference>
<keyword evidence="2" id="KW-0238">DNA-binding</keyword>
<dbReference type="Gene3D" id="4.10.240.10">
    <property type="entry name" value="Zn(2)-C6 fungal-type DNA-binding domain"/>
    <property type="match status" value="1"/>
</dbReference>
<keyword evidence="4" id="KW-0539">Nucleus</keyword>
<dbReference type="GO" id="GO:0009893">
    <property type="term" value="P:positive regulation of metabolic process"/>
    <property type="evidence" value="ECO:0007669"/>
    <property type="project" value="UniProtKB-ARBA"/>
</dbReference>
<feature type="region of interest" description="Disordered" evidence="5">
    <location>
        <begin position="626"/>
        <end position="650"/>
    </location>
</feature>
<feature type="compositionally biased region" description="Polar residues" evidence="5">
    <location>
        <begin position="96"/>
        <end position="119"/>
    </location>
</feature>
<reference evidence="7 8" key="1">
    <citation type="submission" date="2019-04" db="EMBL/GenBank/DDBJ databases">
        <title>Friends and foes A comparative genomics study of 23 Aspergillus species from section Flavi.</title>
        <authorList>
            <consortium name="DOE Joint Genome Institute"/>
            <person name="Kjaerbolling I."/>
            <person name="Vesth T."/>
            <person name="Frisvad J.C."/>
            <person name="Nybo J.L."/>
            <person name="Theobald S."/>
            <person name="Kildgaard S."/>
            <person name="Isbrandt T."/>
            <person name="Kuo A."/>
            <person name="Sato A."/>
            <person name="Lyhne E.K."/>
            <person name="Kogle M.E."/>
            <person name="Wiebenga A."/>
            <person name="Kun R.S."/>
            <person name="Lubbers R.J."/>
            <person name="Makela M.R."/>
            <person name="Barry K."/>
            <person name="Chovatia M."/>
            <person name="Clum A."/>
            <person name="Daum C."/>
            <person name="Haridas S."/>
            <person name="He G."/>
            <person name="LaButti K."/>
            <person name="Lipzen A."/>
            <person name="Mondo S."/>
            <person name="Riley R."/>
            <person name="Salamov A."/>
            <person name="Simmons B.A."/>
            <person name="Magnuson J.K."/>
            <person name="Henrissat B."/>
            <person name="Mortensen U.H."/>
            <person name="Larsen T.O."/>
            <person name="Devries R.P."/>
            <person name="Grigoriev I.V."/>
            <person name="Machida M."/>
            <person name="Baker S.E."/>
            <person name="Andersen M.R."/>
        </authorList>
    </citation>
    <scope>NUCLEOTIDE SEQUENCE [LARGE SCALE GENOMIC DNA]</scope>
    <source>
        <strain evidence="7 8">CBS 117626</strain>
    </source>
</reference>
<keyword evidence="1" id="KW-0805">Transcription regulation</keyword>
<evidence type="ECO:0000259" key="6">
    <source>
        <dbReference type="PROSITE" id="PS50048"/>
    </source>
</evidence>
<dbReference type="InterPro" id="IPR050987">
    <property type="entry name" value="AtrR-like"/>
</dbReference>
<dbReference type="PANTHER" id="PTHR46910">
    <property type="entry name" value="TRANSCRIPTION FACTOR PDR1"/>
    <property type="match status" value="1"/>
</dbReference>
<evidence type="ECO:0000313" key="7">
    <source>
        <dbReference type="EMBL" id="KAE8156866.1"/>
    </source>
</evidence>
<dbReference type="GO" id="GO:0003677">
    <property type="term" value="F:DNA binding"/>
    <property type="evidence" value="ECO:0007669"/>
    <property type="project" value="UniProtKB-KW"/>
</dbReference>
<dbReference type="AlphaFoldDB" id="A0A5N6UEF3"/>
<feature type="region of interest" description="Disordered" evidence="5">
    <location>
        <begin position="96"/>
        <end position="122"/>
    </location>
</feature>
<dbReference type="GO" id="GO:0000981">
    <property type="term" value="F:DNA-binding transcription factor activity, RNA polymerase II-specific"/>
    <property type="evidence" value="ECO:0007669"/>
    <property type="project" value="InterPro"/>
</dbReference>
<dbReference type="CDD" id="cd00067">
    <property type="entry name" value="GAL4"/>
    <property type="match status" value="1"/>
</dbReference>
<dbReference type="Proteomes" id="UP000326950">
    <property type="component" value="Unassembled WGS sequence"/>
</dbReference>
<dbReference type="PROSITE" id="PS50048">
    <property type="entry name" value="ZN2_CY6_FUNGAL_2"/>
    <property type="match status" value="1"/>
</dbReference>
<organism evidence="7 8">
    <name type="scientific">Aspergillus tamarii</name>
    <dbReference type="NCBI Taxonomy" id="41984"/>
    <lineage>
        <taxon>Eukaryota</taxon>
        <taxon>Fungi</taxon>
        <taxon>Dikarya</taxon>
        <taxon>Ascomycota</taxon>
        <taxon>Pezizomycotina</taxon>
        <taxon>Eurotiomycetes</taxon>
        <taxon>Eurotiomycetidae</taxon>
        <taxon>Eurotiales</taxon>
        <taxon>Aspergillaceae</taxon>
        <taxon>Aspergillus</taxon>
        <taxon>Aspergillus subgen. Circumdati</taxon>
    </lineage>
</organism>
<dbReference type="InterPro" id="IPR001138">
    <property type="entry name" value="Zn2Cys6_DnaBD"/>
</dbReference>
<proteinExistence type="predicted"/>
<evidence type="ECO:0000256" key="4">
    <source>
        <dbReference type="ARBA" id="ARBA00023242"/>
    </source>
</evidence>
<protein>
    <recommendedName>
        <fullName evidence="6">Zn(2)-C6 fungal-type domain-containing protein</fullName>
    </recommendedName>
</protein>
<keyword evidence="3" id="KW-0804">Transcription</keyword>
<evidence type="ECO:0000313" key="8">
    <source>
        <dbReference type="Proteomes" id="UP000326950"/>
    </source>
</evidence>
<dbReference type="InterPro" id="IPR036864">
    <property type="entry name" value="Zn2-C6_fun-type_DNA-bd_sf"/>
</dbReference>
<dbReference type="GO" id="GO:0008270">
    <property type="term" value="F:zinc ion binding"/>
    <property type="evidence" value="ECO:0007669"/>
    <property type="project" value="InterPro"/>
</dbReference>
<evidence type="ECO:0000256" key="3">
    <source>
        <dbReference type="ARBA" id="ARBA00023163"/>
    </source>
</evidence>
<dbReference type="CDD" id="cd12148">
    <property type="entry name" value="fungal_TF_MHR"/>
    <property type="match status" value="1"/>
</dbReference>